<feature type="transmembrane region" description="Helical" evidence="2">
    <location>
        <begin position="146"/>
        <end position="171"/>
    </location>
</feature>
<protein>
    <submittedName>
        <fullName evidence="4">Zinc transporter zipt-7.2-like</fullName>
    </submittedName>
</protein>
<proteinExistence type="predicted"/>
<feature type="region of interest" description="Disordered" evidence="1">
    <location>
        <begin position="1"/>
        <end position="21"/>
    </location>
</feature>
<feature type="compositionally biased region" description="Basic residues" evidence="1">
    <location>
        <begin position="120"/>
        <end position="129"/>
    </location>
</feature>
<feature type="region of interest" description="Disordered" evidence="1">
    <location>
        <begin position="54"/>
        <end position="129"/>
    </location>
</feature>
<accession>A0A7E5VPK1</accession>
<evidence type="ECO:0000313" key="3">
    <source>
        <dbReference type="Proteomes" id="UP000322000"/>
    </source>
</evidence>
<feature type="compositionally biased region" description="Basic and acidic residues" evidence="1">
    <location>
        <begin position="67"/>
        <end position="92"/>
    </location>
</feature>
<dbReference type="RefSeq" id="XP_026730224.1">
    <property type="nucleotide sequence ID" value="XM_026874423.1"/>
</dbReference>
<keyword evidence="2" id="KW-0472">Membrane</keyword>
<keyword evidence="2" id="KW-1133">Transmembrane helix</keyword>
<evidence type="ECO:0000256" key="1">
    <source>
        <dbReference type="SAM" id="MobiDB-lite"/>
    </source>
</evidence>
<evidence type="ECO:0000256" key="2">
    <source>
        <dbReference type="SAM" id="Phobius"/>
    </source>
</evidence>
<keyword evidence="3" id="KW-1185">Reference proteome</keyword>
<organism evidence="3 4">
    <name type="scientific">Trichoplusia ni</name>
    <name type="common">Cabbage looper</name>
    <dbReference type="NCBI Taxonomy" id="7111"/>
    <lineage>
        <taxon>Eukaryota</taxon>
        <taxon>Metazoa</taxon>
        <taxon>Ecdysozoa</taxon>
        <taxon>Arthropoda</taxon>
        <taxon>Hexapoda</taxon>
        <taxon>Insecta</taxon>
        <taxon>Pterygota</taxon>
        <taxon>Neoptera</taxon>
        <taxon>Endopterygota</taxon>
        <taxon>Lepidoptera</taxon>
        <taxon>Glossata</taxon>
        <taxon>Ditrysia</taxon>
        <taxon>Noctuoidea</taxon>
        <taxon>Noctuidae</taxon>
        <taxon>Plusiinae</taxon>
        <taxon>Trichoplusia</taxon>
    </lineage>
</organism>
<gene>
    <name evidence="4" type="primary">LOC113495608</name>
</gene>
<keyword evidence="2" id="KW-0812">Transmembrane</keyword>
<evidence type="ECO:0000313" key="4">
    <source>
        <dbReference type="RefSeq" id="XP_026730224.1"/>
    </source>
</evidence>
<dbReference type="GeneID" id="113495608"/>
<dbReference type="KEGG" id="tnl:113495608"/>
<sequence>MNHFGYSQETPDSALSGSSNSRGLLYHEHSGYTLNDYDDGPHLPYGHDYHAHDIHPDVHSLHGYNHGHHDNHSPHDHHNSHDDHHNSHDDHHHGYHGHHNPHDDHHHGHHSHHDHDYGHHHYSGHHHLDHGHYDKHYKHALAAKTALWPLAGIALLGAAAALVSNPVLLQLGVVSGKRRRRDTEEITGPDYPTDFLSKYKEKIDLEKTGLKSNGNIRSDAKLNNVKESLKKRLLNVKPYAGSRKIRASVKSVNQISKPFLKDQRNEDRFIPIPLKLRSPKE</sequence>
<dbReference type="InParanoid" id="A0A7E5VPK1"/>
<name>A0A7E5VPK1_TRINI</name>
<reference evidence="4" key="1">
    <citation type="submission" date="2025-08" db="UniProtKB">
        <authorList>
            <consortium name="RefSeq"/>
        </authorList>
    </citation>
    <scope>IDENTIFICATION</scope>
</reference>
<dbReference type="AlphaFoldDB" id="A0A7E5VPK1"/>
<dbReference type="OrthoDB" id="6423999at2759"/>
<dbReference type="Proteomes" id="UP000322000">
    <property type="component" value="Chromosome 7"/>
</dbReference>